<dbReference type="AlphaFoldDB" id="A0A2I1DIR1"/>
<name>A0A2I1DIR1_9PROT</name>
<keyword evidence="1" id="KW-0812">Transmembrane</keyword>
<accession>A0A2I1DIR1</accession>
<dbReference type="InParanoid" id="A0A2I1DIR1"/>
<protein>
    <recommendedName>
        <fullName evidence="5">Conjugal transfer protein TrbC</fullName>
    </recommendedName>
</protein>
<proteinExistence type="predicted"/>
<reference evidence="3 4" key="1">
    <citation type="submission" date="2017-03" db="EMBL/GenBank/DDBJ databases">
        <title>Draft genime sequence of the acidophilic sulfur-oxidizing bacterium Acidithiobacillus sp. SH, isolated from seawater.</title>
        <authorList>
            <person name="Sharmin S."/>
            <person name="Tokuhisa M."/>
            <person name="Kanao T."/>
            <person name="Kamimura K."/>
        </authorList>
    </citation>
    <scope>NUCLEOTIDE SEQUENCE [LARGE SCALE GENOMIC DNA]</scope>
    <source>
        <strain evidence="3 4">SH</strain>
    </source>
</reference>
<keyword evidence="1" id="KW-1133">Transmembrane helix</keyword>
<gene>
    <name evidence="3" type="ORF">B1757_13245</name>
</gene>
<dbReference type="Proteomes" id="UP000234329">
    <property type="component" value="Unassembled WGS sequence"/>
</dbReference>
<keyword evidence="2" id="KW-0732">Signal</keyword>
<evidence type="ECO:0000256" key="2">
    <source>
        <dbReference type="SAM" id="SignalP"/>
    </source>
</evidence>
<feature type="signal peptide" evidence="2">
    <location>
        <begin position="1"/>
        <end position="29"/>
    </location>
</feature>
<feature type="transmembrane region" description="Helical" evidence="1">
    <location>
        <begin position="79"/>
        <end position="100"/>
    </location>
</feature>
<evidence type="ECO:0008006" key="5">
    <source>
        <dbReference type="Google" id="ProtNLM"/>
    </source>
</evidence>
<keyword evidence="4" id="KW-1185">Reference proteome</keyword>
<evidence type="ECO:0000256" key="1">
    <source>
        <dbReference type="SAM" id="Phobius"/>
    </source>
</evidence>
<organism evidence="3 4">
    <name type="scientific">Acidithiobacillus marinus</name>
    <dbReference type="NCBI Taxonomy" id="187490"/>
    <lineage>
        <taxon>Bacteria</taxon>
        <taxon>Pseudomonadati</taxon>
        <taxon>Pseudomonadota</taxon>
        <taxon>Acidithiobacillia</taxon>
        <taxon>Acidithiobacillales</taxon>
        <taxon>Acidithiobacillaceae</taxon>
        <taxon>Acidithiobacillus</taxon>
    </lineage>
</organism>
<sequence>MKKEIALRIFATVVMSLITMFVMSSPAMAATTTTAANTVTGFSGSNAVSMIEGILYGGWGLLIGIVIFLVAIGMFIKLGLGAALVTMALGVLIFLVPAIIKHAQTYGASKSGYTQTTG</sequence>
<evidence type="ECO:0000313" key="3">
    <source>
        <dbReference type="EMBL" id="PKY09760.1"/>
    </source>
</evidence>
<evidence type="ECO:0000313" key="4">
    <source>
        <dbReference type="Proteomes" id="UP000234329"/>
    </source>
</evidence>
<comment type="caution">
    <text evidence="3">The sequence shown here is derived from an EMBL/GenBank/DDBJ whole genome shotgun (WGS) entry which is preliminary data.</text>
</comment>
<dbReference type="RefSeq" id="WP_101538779.1">
    <property type="nucleotide sequence ID" value="NZ_MXAV01000051.1"/>
</dbReference>
<feature type="transmembrane region" description="Helical" evidence="1">
    <location>
        <begin position="53"/>
        <end position="72"/>
    </location>
</feature>
<feature type="chain" id="PRO_5014190573" description="Conjugal transfer protein TrbC" evidence="2">
    <location>
        <begin position="30"/>
        <end position="118"/>
    </location>
</feature>
<keyword evidence="1" id="KW-0472">Membrane</keyword>
<dbReference type="EMBL" id="MXAV01000051">
    <property type="protein sequence ID" value="PKY09760.1"/>
    <property type="molecule type" value="Genomic_DNA"/>
</dbReference>